<comment type="caution">
    <text evidence="2">The sequence shown here is derived from an EMBL/GenBank/DDBJ whole genome shotgun (WGS) entry which is preliminary data.</text>
</comment>
<evidence type="ECO:0000256" key="1">
    <source>
        <dbReference type="SAM" id="MobiDB-lite"/>
    </source>
</evidence>
<gene>
    <name evidence="2" type="ORF">CDCA_CDCA09G2830</name>
</gene>
<evidence type="ECO:0000313" key="3">
    <source>
        <dbReference type="Proteomes" id="UP001301350"/>
    </source>
</evidence>
<keyword evidence="3" id="KW-1185">Reference proteome</keyword>
<dbReference type="NCBIfam" id="TIGR01409">
    <property type="entry name" value="TAT_signal_seq"/>
    <property type="match status" value="1"/>
</dbReference>
<sequence length="235" mass="25874">MFVFGAPGAAKALRRPIRQHATPSRSCPRSQRRRHAGALSLTASAPSPDAPHCASRRRFLSAAVLAAAAAALGIGAVRPSDAGMTDALARKLYPKPGINVEDRTEMPKVTDADRQRIKSQLDAVRAYRSALRDISAKFESAPQTADILTDMHRVFRFDALRDALNAVADANFDEEVQKRTDRIVRNILQDLNELQVAARMRANQSQRTPKRISAVRKWLAATATDFDKLLAYYGP</sequence>
<feature type="region of interest" description="Disordered" evidence="1">
    <location>
        <begin position="17"/>
        <end position="52"/>
    </location>
</feature>
<name>A0AAV9IXJ6_CYACA</name>
<dbReference type="Proteomes" id="UP001301350">
    <property type="component" value="Unassembled WGS sequence"/>
</dbReference>
<organism evidence="2 3">
    <name type="scientific">Cyanidium caldarium</name>
    <name type="common">Red alga</name>
    <dbReference type="NCBI Taxonomy" id="2771"/>
    <lineage>
        <taxon>Eukaryota</taxon>
        <taxon>Rhodophyta</taxon>
        <taxon>Bangiophyceae</taxon>
        <taxon>Cyanidiales</taxon>
        <taxon>Cyanidiaceae</taxon>
        <taxon>Cyanidium</taxon>
    </lineage>
</organism>
<reference evidence="2 3" key="1">
    <citation type="submission" date="2022-07" db="EMBL/GenBank/DDBJ databases">
        <title>Genome-wide signatures of adaptation to extreme environments.</title>
        <authorList>
            <person name="Cho C.H."/>
            <person name="Yoon H.S."/>
        </authorList>
    </citation>
    <scope>NUCLEOTIDE SEQUENCE [LARGE SCALE GENOMIC DNA]</scope>
    <source>
        <strain evidence="2 3">DBV 063 E5</strain>
    </source>
</reference>
<proteinExistence type="predicted"/>
<dbReference type="InterPro" id="IPR019546">
    <property type="entry name" value="TAT_signal_bac_arc"/>
</dbReference>
<dbReference type="EMBL" id="JANCYW010000009">
    <property type="protein sequence ID" value="KAK4536805.1"/>
    <property type="molecule type" value="Genomic_DNA"/>
</dbReference>
<evidence type="ECO:0000313" key="2">
    <source>
        <dbReference type="EMBL" id="KAK4536805.1"/>
    </source>
</evidence>
<protein>
    <submittedName>
        <fullName evidence="2">Uncharacterized protein</fullName>
    </submittedName>
</protein>
<accession>A0AAV9IXJ6</accession>
<dbReference type="AlphaFoldDB" id="A0AAV9IXJ6"/>